<proteinExistence type="predicted"/>
<gene>
    <name evidence="2" type="ORF">NPIL_169631</name>
</gene>
<feature type="region of interest" description="Disordered" evidence="1">
    <location>
        <begin position="1"/>
        <end position="23"/>
    </location>
</feature>
<dbReference type="OrthoDB" id="10569474at2759"/>
<sequence length="203" mass="23047">MLFSFQNQTRYEQSPQNPKWASKHHWSSDLCQTLSSPNSLPHWSSPLSDPHPPPALTSSNPCSPTSADSIQWRKPPVASLNILLTSQPGSQLGVFLLLLLQHHLVGSKLGCREEDSERERKKKRGVPGYIKGTLYRSLETSVRFHVYARSLSPPLFFVVTVTGIALYEMGWLKSRQVSILVLDMLSYWMDKFTWEGGYKFKIA</sequence>
<evidence type="ECO:0000313" key="3">
    <source>
        <dbReference type="Proteomes" id="UP000887013"/>
    </source>
</evidence>
<feature type="compositionally biased region" description="Polar residues" evidence="1">
    <location>
        <begin position="1"/>
        <end position="19"/>
    </location>
</feature>
<feature type="compositionally biased region" description="Polar residues" evidence="1">
    <location>
        <begin position="56"/>
        <end position="69"/>
    </location>
</feature>
<name>A0A8X6ILE8_NEPPI</name>
<comment type="caution">
    <text evidence="2">The sequence shown here is derived from an EMBL/GenBank/DDBJ whole genome shotgun (WGS) entry which is preliminary data.</text>
</comment>
<evidence type="ECO:0000313" key="2">
    <source>
        <dbReference type="EMBL" id="GFS50740.1"/>
    </source>
</evidence>
<organism evidence="2 3">
    <name type="scientific">Nephila pilipes</name>
    <name type="common">Giant wood spider</name>
    <name type="synonym">Nephila maculata</name>
    <dbReference type="NCBI Taxonomy" id="299642"/>
    <lineage>
        <taxon>Eukaryota</taxon>
        <taxon>Metazoa</taxon>
        <taxon>Ecdysozoa</taxon>
        <taxon>Arthropoda</taxon>
        <taxon>Chelicerata</taxon>
        <taxon>Arachnida</taxon>
        <taxon>Araneae</taxon>
        <taxon>Araneomorphae</taxon>
        <taxon>Entelegynae</taxon>
        <taxon>Araneoidea</taxon>
        <taxon>Nephilidae</taxon>
        <taxon>Nephila</taxon>
    </lineage>
</organism>
<dbReference type="AlphaFoldDB" id="A0A8X6ILE8"/>
<feature type="region of interest" description="Disordered" evidence="1">
    <location>
        <begin position="41"/>
        <end position="70"/>
    </location>
</feature>
<accession>A0A8X6ILE8</accession>
<keyword evidence="3" id="KW-1185">Reference proteome</keyword>
<dbReference type="EMBL" id="BMAW01045577">
    <property type="protein sequence ID" value="GFS50740.1"/>
    <property type="molecule type" value="Genomic_DNA"/>
</dbReference>
<dbReference type="Proteomes" id="UP000887013">
    <property type="component" value="Unassembled WGS sequence"/>
</dbReference>
<reference evidence="2" key="1">
    <citation type="submission" date="2020-08" db="EMBL/GenBank/DDBJ databases">
        <title>Multicomponent nature underlies the extraordinary mechanical properties of spider dragline silk.</title>
        <authorList>
            <person name="Kono N."/>
            <person name="Nakamura H."/>
            <person name="Mori M."/>
            <person name="Yoshida Y."/>
            <person name="Ohtoshi R."/>
            <person name="Malay A.D."/>
            <person name="Moran D.A.P."/>
            <person name="Tomita M."/>
            <person name="Numata K."/>
            <person name="Arakawa K."/>
        </authorList>
    </citation>
    <scope>NUCLEOTIDE SEQUENCE</scope>
</reference>
<protein>
    <submittedName>
        <fullName evidence="2">Uncharacterized protein</fullName>
    </submittedName>
</protein>
<evidence type="ECO:0000256" key="1">
    <source>
        <dbReference type="SAM" id="MobiDB-lite"/>
    </source>
</evidence>